<dbReference type="SMART" id="SM00028">
    <property type="entry name" value="TPR"/>
    <property type="match status" value="8"/>
</dbReference>
<dbReference type="Pfam" id="PF13176">
    <property type="entry name" value="TPR_7"/>
    <property type="match status" value="1"/>
</dbReference>
<organism evidence="1">
    <name type="scientific">marine metagenome</name>
    <dbReference type="NCBI Taxonomy" id="408172"/>
    <lineage>
        <taxon>unclassified sequences</taxon>
        <taxon>metagenomes</taxon>
        <taxon>ecological metagenomes</taxon>
    </lineage>
</organism>
<dbReference type="Pfam" id="PF13424">
    <property type="entry name" value="TPR_12"/>
    <property type="match status" value="3"/>
</dbReference>
<dbReference type="Gene3D" id="1.25.40.10">
    <property type="entry name" value="Tetratricopeptide repeat domain"/>
    <property type="match status" value="3"/>
</dbReference>
<gene>
    <name evidence="1" type="ORF">METZ01_LOCUS160851</name>
</gene>
<dbReference type="PANTHER" id="PTHR10098">
    <property type="entry name" value="RAPSYN-RELATED"/>
    <property type="match status" value="1"/>
</dbReference>
<reference evidence="1" key="1">
    <citation type="submission" date="2018-05" db="EMBL/GenBank/DDBJ databases">
        <authorList>
            <person name="Lanie J.A."/>
            <person name="Ng W.-L."/>
            <person name="Kazmierczak K.M."/>
            <person name="Andrzejewski T.M."/>
            <person name="Davidsen T.M."/>
            <person name="Wayne K.J."/>
            <person name="Tettelin H."/>
            <person name="Glass J.I."/>
            <person name="Rusch D."/>
            <person name="Podicherti R."/>
            <person name="Tsui H.-C.T."/>
            <person name="Winkler M.E."/>
        </authorList>
    </citation>
    <scope>NUCLEOTIDE SEQUENCE</scope>
</reference>
<dbReference type="Pfam" id="PF13181">
    <property type="entry name" value="TPR_8"/>
    <property type="match status" value="1"/>
</dbReference>
<dbReference type="InterPro" id="IPR011990">
    <property type="entry name" value="TPR-like_helical_dom_sf"/>
</dbReference>
<dbReference type="PROSITE" id="PS50005">
    <property type="entry name" value="TPR"/>
    <property type="match status" value="2"/>
</dbReference>
<dbReference type="SUPFAM" id="SSF48452">
    <property type="entry name" value="TPR-like"/>
    <property type="match status" value="3"/>
</dbReference>
<name>A0A382B434_9ZZZZ</name>
<proteinExistence type="predicted"/>
<evidence type="ECO:0000313" key="1">
    <source>
        <dbReference type="EMBL" id="SVB07997.1"/>
    </source>
</evidence>
<feature type="non-terminal residue" evidence="1">
    <location>
        <position position="1"/>
    </location>
</feature>
<dbReference type="AlphaFoldDB" id="A0A382B434"/>
<dbReference type="InterPro" id="IPR019734">
    <property type="entry name" value="TPR_rpt"/>
</dbReference>
<accession>A0A382B434</accession>
<protein>
    <submittedName>
        <fullName evidence="1">Uncharacterized protein</fullName>
    </submittedName>
</protein>
<dbReference type="EMBL" id="UINC01027920">
    <property type="protein sequence ID" value="SVB07997.1"/>
    <property type="molecule type" value="Genomic_DNA"/>
</dbReference>
<sequence length="565" mass="65257">DLATIKDDLSNNILENLNIIVTKNIEQINMASNPESYEYYLKGQYRFEKRVTLEDLEIARGFFQKAVELDSTQLKALITLAKTYHFTNQYDKALDLYNKALKKSTELNNKVAQAYALNGLGTSYFYRDGDIEKALDYYEEGSAIAKGTGDKTLETYFLNNIAIIYSRKGDNDKALEMAERMLKITQDLDDKKGQIYGFTNLASIHNQKGDDDKYIDFVKRAHSISKEIGDKDKEAFNLAKIGSYHEQKKEYDESQKCYGEALDIYNKLGDKTMQSKMIRYIGNTYLDIDNHQEALEHYNRALELSIEIDDKIGTIENYTAISKYYKAVENYPEALNNLFIANKIIKKLNAPDMLIFNLFWIGNAHSERGDLDSAIVYIKRSIEAAQELGNIPWTASLFIDLATCYLQKGDTDISLDLMMKSSALAKEINNNERILWTQFITGSIHYMKQEYKTAMDEYMDPAIAALKELDEDLGLFDTSIYFLCLKELKREYDIADLKKLIEKEKDDIGYIGDYHLFKLLGERSYLQSAYDQVMKKKSNLEPEVAEKYINYPIVKEIIKKWEMNI</sequence>